<dbReference type="GO" id="GO:0006565">
    <property type="term" value="P:L-serine catabolic process"/>
    <property type="evidence" value="ECO:0007669"/>
    <property type="project" value="TreeGrafter"/>
</dbReference>
<dbReference type="EC" id="4.3.1.17" evidence="4"/>
<gene>
    <name evidence="13" type="ORF">EOI86_08035</name>
</gene>
<keyword evidence="6" id="KW-0100">Branched-chain amino acid biosynthesis</keyword>
<dbReference type="GO" id="GO:0006567">
    <property type="term" value="P:L-threonine catabolic process"/>
    <property type="evidence" value="ECO:0007669"/>
    <property type="project" value="InterPro"/>
</dbReference>
<dbReference type="Gene3D" id="3.40.50.1100">
    <property type="match status" value="2"/>
</dbReference>
<dbReference type="SUPFAM" id="SSF55021">
    <property type="entry name" value="ACT-like"/>
    <property type="match status" value="1"/>
</dbReference>
<dbReference type="InterPro" id="IPR002912">
    <property type="entry name" value="ACT_dom"/>
</dbReference>
<dbReference type="CDD" id="cd04886">
    <property type="entry name" value="ACT_ThrD-II-like"/>
    <property type="match status" value="1"/>
</dbReference>
<dbReference type="InterPro" id="IPR000634">
    <property type="entry name" value="Ser/Thr_deHydtase_PyrdxlP-BS"/>
</dbReference>
<proteinExistence type="inferred from homology"/>
<dbReference type="Proteomes" id="UP000287447">
    <property type="component" value="Unassembled WGS sequence"/>
</dbReference>
<dbReference type="InterPro" id="IPR005789">
    <property type="entry name" value="Thr_deHydtase_catblc"/>
</dbReference>
<evidence type="ECO:0000256" key="3">
    <source>
        <dbReference type="ARBA" id="ARBA00010869"/>
    </source>
</evidence>
<keyword evidence="14" id="KW-1185">Reference proteome</keyword>
<dbReference type="FunFam" id="3.40.50.1100:FF:000007">
    <property type="entry name" value="L-threonine dehydratase catabolic TdcB"/>
    <property type="match status" value="1"/>
</dbReference>
<organism evidence="13 14">
    <name type="scientific">Hwanghaeella grinnelliae</name>
    <dbReference type="NCBI Taxonomy" id="2500179"/>
    <lineage>
        <taxon>Bacteria</taxon>
        <taxon>Pseudomonadati</taxon>
        <taxon>Pseudomonadota</taxon>
        <taxon>Alphaproteobacteria</taxon>
        <taxon>Rhodospirillales</taxon>
        <taxon>Rhodospirillaceae</taxon>
        <taxon>Hwanghaeella</taxon>
    </lineage>
</organism>
<keyword evidence="6" id="KW-0412">Isoleucine biosynthesis</keyword>
<dbReference type="RefSeq" id="WP_127764557.1">
    <property type="nucleotide sequence ID" value="NZ_SADE01000001.1"/>
</dbReference>
<dbReference type="PANTHER" id="PTHR48078">
    <property type="entry name" value="THREONINE DEHYDRATASE, MITOCHONDRIAL-RELATED"/>
    <property type="match status" value="1"/>
</dbReference>
<feature type="domain" description="ACT" evidence="12">
    <location>
        <begin position="330"/>
        <end position="408"/>
    </location>
</feature>
<name>A0A3S2VT36_9PROT</name>
<dbReference type="InterPro" id="IPR045865">
    <property type="entry name" value="ACT-like_dom_sf"/>
</dbReference>
<evidence type="ECO:0000256" key="8">
    <source>
        <dbReference type="ARBA" id="ARBA00023239"/>
    </source>
</evidence>
<keyword evidence="7" id="KW-0663">Pyridoxal phosphate</keyword>
<comment type="caution">
    <text evidence="13">The sequence shown here is derived from an EMBL/GenBank/DDBJ whole genome shotgun (WGS) entry which is preliminary data.</text>
</comment>
<dbReference type="EMBL" id="SADE01000001">
    <property type="protein sequence ID" value="RVU39186.1"/>
    <property type="molecule type" value="Genomic_DNA"/>
</dbReference>
<dbReference type="InterPro" id="IPR050147">
    <property type="entry name" value="Ser/Thr_Dehydratase"/>
</dbReference>
<dbReference type="GO" id="GO:0030170">
    <property type="term" value="F:pyridoxal phosphate binding"/>
    <property type="evidence" value="ECO:0007669"/>
    <property type="project" value="InterPro"/>
</dbReference>
<evidence type="ECO:0000256" key="11">
    <source>
        <dbReference type="ARBA" id="ARBA00049406"/>
    </source>
</evidence>
<dbReference type="UniPathway" id="UPA00047">
    <property type="reaction ID" value="UER00054"/>
</dbReference>
<dbReference type="Gene3D" id="3.30.70.260">
    <property type="match status" value="1"/>
</dbReference>
<comment type="function">
    <text evidence="9">Catalyzes the anaerobic formation of alpha-ketobutyrate and ammonia from threonine in a two-step reaction. The first step involved a dehydration of threonine and a production of enamine intermediates (aminocrotonate), which tautomerizes to its imine form (iminobutyrate). Both intermediates are unstable and short-lived. The second step is the nonenzymatic hydrolysis of the enamine/imine intermediates to form 2-ketobutyrate and free ammonia. In the low water environment of the cell, the second step is accelerated by RidA. TdcB also dehydrates serine to yield pyruvate via analogous enamine/imine intermediates.</text>
</comment>
<dbReference type="InterPro" id="IPR036052">
    <property type="entry name" value="TrpB-like_PALP_sf"/>
</dbReference>
<dbReference type="GO" id="GO:0004794">
    <property type="term" value="F:threonine deaminase activity"/>
    <property type="evidence" value="ECO:0007669"/>
    <property type="project" value="UniProtKB-EC"/>
</dbReference>
<keyword evidence="8 13" id="KW-0456">Lyase</keyword>
<dbReference type="Pfam" id="PF00291">
    <property type="entry name" value="PALP"/>
    <property type="match status" value="1"/>
</dbReference>
<evidence type="ECO:0000256" key="7">
    <source>
        <dbReference type="ARBA" id="ARBA00022898"/>
    </source>
</evidence>
<evidence type="ECO:0000256" key="2">
    <source>
        <dbReference type="ARBA" id="ARBA00004810"/>
    </source>
</evidence>
<evidence type="ECO:0000256" key="5">
    <source>
        <dbReference type="ARBA" id="ARBA00012096"/>
    </source>
</evidence>
<comment type="catalytic activity">
    <reaction evidence="11">
        <text>L-serine = pyruvate + NH4(+)</text>
        <dbReference type="Rhea" id="RHEA:19169"/>
        <dbReference type="ChEBI" id="CHEBI:15361"/>
        <dbReference type="ChEBI" id="CHEBI:28938"/>
        <dbReference type="ChEBI" id="CHEBI:33384"/>
        <dbReference type="EC" id="4.3.1.17"/>
    </reaction>
</comment>
<evidence type="ECO:0000256" key="1">
    <source>
        <dbReference type="ARBA" id="ARBA00001933"/>
    </source>
</evidence>
<dbReference type="GO" id="GO:0009097">
    <property type="term" value="P:isoleucine biosynthetic process"/>
    <property type="evidence" value="ECO:0007669"/>
    <property type="project" value="UniProtKB-UniPathway"/>
</dbReference>
<dbReference type="AlphaFoldDB" id="A0A3S2VT36"/>
<evidence type="ECO:0000256" key="4">
    <source>
        <dbReference type="ARBA" id="ARBA00012093"/>
    </source>
</evidence>
<dbReference type="CDD" id="cd01562">
    <property type="entry name" value="Thr-dehyd"/>
    <property type="match status" value="1"/>
</dbReference>
<dbReference type="InterPro" id="IPR044561">
    <property type="entry name" value="ACT_ThrD-II-like"/>
</dbReference>
<comment type="cofactor">
    <cofactor evidence="1">
        <name>pyridoxal 5'-phosphate</name>
        <dbReference type="ChEBI" id="CHEBI:597326"/>
    </cofactor>
</comment>
<evidence type="ECO:0000313" key="13">
    <source>
        <dbReference type="EMBL" id="RVU39186.1"/>
    </source>
</evidence>
<dbReference type="InterPro" id="IPR001926">
    <property type="entry name" value="TrpB-like_PALP"/>
</dbReference>
<reference evidence="14" key="1">
    <citation type="submission" date="2019-01" db="EMBL/GenBank/DDBJ databases">
        <title>Gri0909 isolated from a small marine red alga.</title>
        <authorList>
            <person name="Kim J."/>
            <person name="Jeong S.E."/>
            <person name="Jeon C.O."/>
        </authorList>
    </citation>
    <scope>NUCLEOTIDE SEQUENCE [LARGE SCALE GENOMIC DNA]</scope>
    <source>
        <strain evidence="14">Gri0909</strain>
    </source>
</reference>
<evidence type="ECO:0000256" key="6">
    <source>
        <dbReference type="ARBA" id="ARBA00022624"/>
    </source>
</evidence>
<dbReference type="OrthoDB" id="9811476at2"/>
<dbReference type="NCBIfam" id="NF005600">
    <property type="entry name" value="PRK07334.1"/>
    <property type="match status" value="1"/>
</dbReference>
<keyword evidence="6" id="KW-0028">Amino-acid biosynthesis</keyword>
<comment type="pathway">
    <text evidence="2">Amino-acid biosynthesis; L-isoleucine biosynthesis; 2-oxobutanoate from L-threonine: step 1/1.</text>
</comment>
<evidence type="ECO:0000259" key="12">
    <source>
        <dbReference type="PROSITE" id="PS51671"/>
    </source>
</evidence>
<dbReference type="NCBIfam" id="TIGR01127">
    <property type="entry name" value="ilvA_1Cterm"/>
    <property type="match status" value="1"/>
</dbReference>
<evidence type="ECO:0000256" key="10">
    <source>
        <dbReference type="ARBA" id="ARBA00031418"/>
    </source>
</evidence>
<dbReference type="GO" id="GO:0003941">
    <property type="term" value="F:L-serine ammonia-lyase activity"/>
    <property type="evidence" value="ECO:0007669"/>
    <property type="project" value="UniProtKB-EC"/>
</dbReference>
<accession>A0A3S2VT36</accession>
<sequence>MDANHVVTIDDIREAAKVIEGQVVRTPVHMSGPLSELTGAEIFLKLETLQHTGSFKDRGALVKLTSLSDEQKANGVIAMSAGNHAQGVAYHAKRLGIPATIVMPEGTPFTKVARTQAHGARVMLHGDNINAAEPFAKDLAAKENLTFVHPYADPYIVAGQGTIGLELLADLPDLDMIVVPIGGGGVIGGIATAAKAIKPSIKIIGVEAALYPSMYQIVHGMEPKMGGDTIAEGIAVKTPGEINIEIAKRLVDDFLLVDEPSLEAAVQTMLETGKILTEGAGAAPLAAVLNQSRRFAGKKVGLVVCGSNVDSRILAGVLMRGMVRAQRLVRIRVLIKDAPGVLAQVTDHIGRTGGNIVEVLHQRMFFDVPVKNAELDIMVETRDSDHVQEILTRLNAAGFKTKLLSDYAE</sequence>
<comment type="similarity">
    <text evidence="3">Belongs to the serine/threonine dehydratase family.</text>
</comment>
<dbReference type="PANTHER" id="PTHR48078:SF6">
    <property type="entry name" value="L-THREONINE DEHYDRATASE CATABOLIC TDCB"/>
    <property type="match status" value="1"/>
</dbReference>
<evidence type="ECO:0000313" key="14">
    <source>
        <dbReference type="Proteomes" id="UP000287447"/>
    </source>
</evidence>
<evidence type="ECO:0000256" key="9">
    <source>
        <dbReference type="ARBA" id="ARBA00025594"/>
    </source>
</evidence>
<dbReference type="EC" id="4.3.1.19" evidence="5"/>
<protein>
    <recommendedName>
        <fullName evidence="10">L-serine dehydratase</fullName>
        <ecNumber evidence="4">4.3.1.17</ecNumber>
        <ecNumber evidence="5">4.3.1.19</ecNumber>
    </recommendedName>
</protein>
<dbReference type="SUPFAM" id="SSF53686">
    <property type="entry name" value="Tryptophan synthase beta subunit-like PLP-dependent enzymes"/>
    <property type="match status" value="1"/>
</dbReference>
<dbReference type="PROSITE" id="PS51671">
    <property type="entry name" value="ACT"/>
    <property type="match status" value="1"/>
</dbReference>
<dbReference type="PROSITE" id="PS00165">
    <property type="entry name" value="DEHYDRATASE_SER_THR"/>
    <property type="match status" value="1"/>
</dbReference>